<evidence type="ECO:0000256" key="6">
    <source>
        <dbReference type="ARBA" id="ARBA00022490"/>
    </source>
</evidence>
<feature type="domain" description="DDE Tnp4" evidence="13">
    <location>
        <begin position="248"/>
        <end position="369"/>
    </location>
</feature>
<evidence type="ECO:0000313" key="14">
    <source>
        <dbReference type="Ensembl" id="ENSGEVP00005019354.1"/>
    </source>
</evidence>
<dbReference type="GO" id="GO:0005634">
    <property type="term" value="C:nucleus"/>
    <property type="evidence" value="ECO:0007669"/>
    <property type="project" value="UniProtKB-SubCell"/>
</dbReference>
<evidence type="ECO:0000256" key="12">
    <source>
        <dbReference type="ARBA" id="ARBA00045850"/>
    </source>
</evidence>
<proteinExistence type="inferred from homology"/>
<dbReference type="GO" id="GO:0016787">
    <property type="term" value="F:hydrolase activity"/>
    <property type="evidence" value="ECO:0007669"/>
    <property type="project" value="UniProtKB-KW"/>
</dbReference>
<reference evidence="14" key="1">
    <citation type="submission" date="2019-06" db="EMBL/GenBank/DDBJ databases">
        <title>G10K-VGP Goodes thornscrub tortoise genome, primary haplotype.</title>
        <authorList>
            <person name="Murphy B."/>
            <person name="Edwards T."/>
            <person name="Rhie A."/>
            <person name="Koren S."/>
            <person name="Phillippy A."/>
            <person name="Fedrigo O."/>
            <person name="Haase B."/>
            <person name="Mountcastle J."/>
            <person name="Lewin H."/>
            <person name="Damas J."/>
            <person name="Howe K."/>
            <person name="Formenti G."/>
            <person name="Myers G."/>
            <person name="Durbin R."/>
            <person name="Jarvis E.D."/>
        </authorList>
    </citation>
    <scope>NUCLEOTIDE SEQUENCE [LARGE SCALE GENOMIC DNA]</scope>
</reference>
<evidence type="ECO:0000256" key="9">
    <source>
        <dbReference type="ARBA" id="ARBA00022801"/>
    </source>
</evidence>
<evidence type="ECO:0000259" key="13">
    <source>
        <dbReference type="Pfam" id="PF13359"/>
    </source>
</evidence>
<evidence type="ECO:0000256" key="10">
    <source>
        <dbReference type="ARBA" id="ARBA00023242"/>
    </source>
</evidence>
<dbReference type="AlphaFoldDB" id="A0A8C4WRI3"/>
<reference evidence="14" key="2">
    <citation type="submission" date="2025-08" db="UniProtKB">
        <authorList>
            <consortium name="Ensembl"/>
        </authorList>
    </citation>
    <scope>IDENTIFICATION</scope>
</reference>
<evidence type="ECO:0000256" key="11">
    <source>
        <dbReference type="ARBA" id="ARBA00030126"/>
    </source>
</evidence>
<evidence type="ECO:0000256" key="8">
    <source>
        <dbReference type="ARBA" id="ARBA00022723"/>
    </source>
</evidence>
<keyword evidence="9" id="KW-0378">Hydrolase</keyword>
<evidence type="ECO:0000256" key="4">
    <source>
        <dbReference type="ARBA" id="ARBA00006958"/>
    </source>
</evidence>
<keyword evidence="6" id="KW-0963">Cytoplasm</keyword>
<dbReference type="InterPro" id="IPR045249">
    <property type="entry name" value="HARBI1-like"/>
</dbReference>
<dbReference type="InterPro" id="IPR027806">
    <property type="entry name" value="HARBI1_dom"/>
</dbReference>
<organism evidence="14 15">
    <name type="scientific">Gopherus evgoodei</name>
    <name type="common">Goodes thornscrub tortoise</name>
    <dbReference type="NCBI Taxonomy" id="1825980"/>
    <lineage>
        <taxon>Eukaryota</taxon>
        <taxon>Metazoa</taxon>
        <taxon>Chordata</taxon>
        <taxon>Craniata</taxon>
        <taxon>Vertebrata</taxon>
        <taxon>Euteleostomi</taxon>
        <taxon>Archelosauria</taxon>
        <taxon>Testudinata</taxon>
        <taxon>Testudines</taxon>
        <taxon>Cryptodira</taxon>
        <taxon>Durocryptodira</taxon>
        <taxon>Testudinoidea</taxon>
        <taxon>Testudinidae</taxon>
        <taxon>Gopherus</taxon>
    </lineage>
</organism>
<name>A0A8C4WRI3_9SAUR</name>
<dbReference type="Ensembl" id="ENSGEVT00005020333.1">
    <property type="protein sequence ID" value="ENSGEVP00005019354.1"/>
    <property type="gene ID" value="ENSGEVG00005013746.1"/>
</dbReference>
<dbReference type="Proteomes" id="UP000694390">
    <property type="component" value="Chromosome 5"/>
</dbReference>
<dbReference type="PANTHER" id="PTHR22930">
    <property type="match status" value="1"/>
</dbReference>
<keyword evidence="8" id="KW-0479">Metal-binding</keyword>
<dbReference type="GeneTree" id="ENSGT00940000163810"/>
<comment type="similarity">
    <text evidence="4">Belongs to the HARBI1 family.</text>
</comment>
<reference evidence="14" key="3">
    <citation type="submission" date="2025-09" db="UniProtKB">
        <authorList>
            <consortium name="Ensembl"/>
        </authorList>
    </citation>
    <scope>IDENTIFICATION</scope>
</reference>
<dbReference type="GO" id="GO:0005737">
    <property type="term" value="C:cytoplasm"/>
    <property type="evidence" value="ECO:0007669"/>
    <property type="project" value="UniProtKB-SubCell"/>
</dbReference>
<keyword evidence="15" id="KW-1185">Reference proteome</keyword>
<dbReference type="Pfam" id="PF13359">
    <property type="entry name" value="DDE_Tnp_4"/>
    <property type="match status" value="1"/>
</dbReference>
<evidence type="ECO:0000256" key="3">
    <source>
        <dbReference type="ARBA" id="ARBA00004496"/>
    </source>
</evidence>
<dbReference type="PRINTS" id="PR02086">
    <property type="entry name" value="PUTNUCHARBI1"/>
</dbReference>
<sequence length="441" mass="50121">MKAADNHFVPFFLDELRKRHSTASMDPAQINTAIVDVVNTSHVLVQSVLNRDLESQARRRRRLGQRSDESDEDMDIELSQTAGPCSLEILLVMGQVLAIERRFWARETSTDWWDRIVLRVWDDSQWLRNFRMRKGTFMELCDLLSPPLKRHNTKMRAAFTVEKRVVIALWKLVTPDSDQSVGNQFGGGKCTVGAAVMQVAKPIIKLLLRKVVTLGNVQVIVDGFAARGFPNWGGGGVIGIWVPSILAPEHQGTQYVNRKGYFSMELQALVDHKGCFTNIHVGWPGRVHDARVFRSTALFKLLQRGNYFPDQKITVGDVEMPIVILGDPAYPLMPWLMKPYTGSLDSGQELFNYRLSKCRMVVECAFGRLLAHITHSLRPQPNQCPLCYCCLLCAPVSVRVRGRPLWRDGRLRQITWLLIMRSQTPGRLEEHTTKQCASEKL</sequence>
<dbReference type="GO" id="GO:0004518">
    <property type="term" value="F:nuclease activity"/>
    <property type="evidence" value="ECO:0007669"/>
    <property type="project" value="UniProtKB-KW"/>
</dbReference>
<comment type="cofactor">
    <cofactor evidence="1">
        <name>a divalent metal cation</name>
        <dbReference type="ChEBI" id="CHEBI:60240"/>
    </cofactor>
</comment>
<dbReference type="OrthoDB" id="1912480at2759"/>
<comment type="subcellular location">
    <subcellularLocation>
        <location evidence="3">Cytoplasm</location>
    </subcellularLocation>
    <subcellularLocation>
        <location evidence="2">Nucleus</location>
    </subcellularLocation>
</comment>
<dbReference type="GO" id="GO:0046872">
    <property type="term" value="F:metal ion binding"/>
    <property type="evidence" value="ECO:0007669"/>
    <property type="project" value="UniProtKB-KW"/>
</dbReference>
<protein>
    <recommendedName>
        <fullName evidence="5">Putative nuclease HARBI1</fullName>
    </recommendedName>
    <alternativeName>
        <fullName evidence="11">Harbinger transposase-derived nuclease</fullName>
    </alternativeName>
</protein>
<accession>A0A8C4WRI3</accession>
<keyword evidence="7" id="KW-0540">Nuclease</keyword>
<comment type="function">
    <text evidence="12">Transposase-derived protein that may have nuclease activity. Does not have transposase activity.</text>
</comment>
<evidence type="ECO:0000256" key="1">
    <source>
        <dbReference type="ARBA" id="ARBA00001968"/>
    </source>
</evidence>
<dbReference type="InterPro" id="IPR026103">
    <property type="entry name" value="HARBI1_animal"/>
</dbReference>
<evidence type="ECO:0000256" key="7">
    <source>
        <dbReference type="ARBA" id="ARBA00022722"/>
    </source>
</evidence>
<evidence type="ECO:0000256" key="2">
    <source>
        <dbReference type="ARBA" id="ARBA00004123"/>
    </source>
</evidence>
<evidence type="ECO:0000313" key="15">
    <source>
        <dbReference type="Proteomes" id="UP000694390"/>
    </source>
</evidence>
<evidence type="ECO:0000256" key="5">
    <source>
        <dbReference type="ARBA" id="ARBA00015519"/>
    </source>
</evidence>
<keyword evidence="10" id="KW-0539">Nucleus</keyword>
<dbReference type="PANTHER" id="PTHR22930:SF206">
    <property type="entry name" value="NUCLEASE HARBI1"/>
    <property type="match status" value="1"/>
</dbReference>